<comment type="caution">
    <text evidence="1">The sequence shown here is derived from an EMBL/GenBank/DDBJ whole genome shotgun (WGS) entry which is preliminary data.</text>
</comment>
<dbReference type="SUPFAM" id="SSF46785">
    <property type="entry name" value="Winged helix' DNA-binding domain"/>
    <property type="match status" value="1"/>
</dbReference>
<dbReference type="RefSeq" id="WP_386410232.1">
    <property type="nucleotide sequence ID" value="NZ_JBHTJH010000017.1"/>
</dbReference>
<evidence type="ECO:0000313" key="2">
    <source>
        <dbReference type="Proteomes" id="UP001596978"/>
    </source>
</evidence>
<dbReference type="PROSITE" id="PS51197">
    <property type="entry name" value="HTH_RRF2_2"/>
    <property type="match status" value="1"/>
</dbReference>
<reference evidence="2" key="1">
    <citation type="journal article" date="2019" name="Int. J. Syst. Evol. Microbiol.">
        <title>The Global Catalogue of Microorganisms (GCM) 10K type strain sequencing project: providing services to taxonomists for standard genome sequencing and annotation.</title>
        <authorList>
            <consortium name="The Broad Institute Genomics Platform"/>
            <consortium name="The Broad Institute Genome Sequencing Center for Infectious Disease"/>
            <person name="Wu L."/>
            <person name="Ma J."/>
        </authorList>
    </citation>
    <scope>NUCLEOTIDE SEQUENCE [LARGE SCALE GENOMIC DNA]</scope>
    <source>
        <strain evidence="2">CCUG 62952</strain>
    </source>
</reference>
<dbReference type="NCBIfam" id="TIGR00738">
    <property type="entry name" value="rrf2_super"/>
    <property type="match status" value="1"/>
</dbReference>
<dbReference type="EMBL" id="JBHTJH010000017">
    <property type="protein sequence ID" value="MFD0863807.1"/>
    <property type="molecule type" value="Genomic_DNA"/>
</dbReference>
<accession>A0ABW3D3X3</accession>
<dbReference type="PROSITE" id="PS01332">
    <property type="entry name" value="HTH_RRF2_1"/>
    <property type="match status" value="1"/>
</dbReference>
<dbReference type="Proteomes" id="UP001596978">
    <property type="component" value="Unassembled WGS sequence"/>
</dbReference>
<protein>
    <submittedName>
        <fullName evidence="1">RrF2 family transcriptional regulator</fullName>
    </submittedName>
</protein>
<dbReference type="InterPro" id="IPR036388">
    <property type="entry name" value="WH-like_DNA-bd_sf"/>
</dbReference>
<sequence>MFSNSTKYALKAVLYLAVHSNEDQKIMAKDISAPINVPKAYIAKLLQELSRKGLISSVRGPKGGFYLSAQNKEHTLIEIIEAIGDTDHMRSCWLSLEGCDENRPCPLHAVLASSKSKILQQLERKSINETAEEVKAGISFLPL</sequence>
<dbReference type="PANTHER" id="PTHR33221">
    <property type="entry name" value="WINGED HELIX-TURN-HELIX TRANSCRIPTIONAL REGULATOR, RRF2 FAMILY"/>
    <property type="match status" value="1"/>
</dbReference>
<dbReference type="InterPro" id="IPR000944">
    <property type="entry name" value="Tscrpt_reg_Rrf2"/>
</dbReference>
<proteinExistence type="predicted"/>
<dbReference type="PANTHER" id="PTHR33221:SF13">
    <property type="entry name" value="TRANSCRIPTIONAL REGULATOR-RELATED"/>
    <property type="match status" value="1"/>
</dbReference>
<name>A0ABW3D3X3_9FLAO</name>
<keyword evidence="2" id="KW-1185">Reference proteome</keyword>
<dbReference type="InterPro" id="IPR036390">
    <property type="entry name" value="WH_DNA-bd_sf"/>
</dbReference>
<organism evidence="1 2">
    <name type="scientific">Sungkyunkwania multivorans</name>
    <dbReference type="NCBI Taxonomy" id="1173618"/>
    <lineage>
        <taxon>Bacteria</taxon>
        <taxon>Pseudomonadati</taxon>
        <taxon>Bacteroidota</taxon>
        <taxon>Flavobacteriia</taxon>
        <taxon>Flavobacteriales</taxon>
        <taxon>Flavobacteriaceae</taxon>
        <taxon>Sungkyunkwania</taxon>
    </lineage>
</organism>
<gene>
    <name evidence="1" type="ORF">ACFQ1M_16445</name>
</gene>
<dbReference type="InterPro" id="IPR030489">
    <property type="entry name" value="TR_Rrf2-type_CS"/>
</dbReference>
<dbReference type="Gene3D" id="1.10.10.10">
    <property type="entry name" value="Winged helix-like DNA-binding domain superfamily/Winged helix DNA-binding domain"/>
    <property type="match status" value="1"/>
</dbReference>
<dbReference type="Pfam" id="PF02082">
    <property type="entry name" value="Rrf2"/>
    <property type="match status" value="1"/>
</dbReference>
<evidence type="ECO:0000313" key="1">
    <source>
        <dbReference type="EMBL" id="MFD0863807.1"/>
    </source>
</evidence>